<dbReference type="Gene3D" id="3.40.228.10">
    <property type="entry name" value="Dimethylsulfoxide Reductase, domain 2"/>
    <property type="match status" value="1"/>
</dbReference>
<dbReference type="SUPFAM" id="SSF53706">
    <property type="entry name" value="Formate dehydrogenase/DMSO reductase, domains 1-3"/>
    <property type="match status" value="1"/>
</dbReference>
<dbReference type="InterPro" id="IPR050123">
    <property type="entry name" value="Prok_molybdopt-oxidoreductase"/>
</dbReference>
<dbReference type="RefSeq" id="WP_102652041.1">
    <property type="nucleotide sequence ID" value="NZ_PNRF01000009.1"/>
</dbReference>
<accession>A0A2N7U9J9</accession>
<feature type="domain" description="Molybdopterin oxidoreductase" evidence="1">
    <location>
        <begin position="10"/>
        <end position="122"/>
    </location>
</feature>
<dbReference type="GO" id="GO:0008940">
    <property type="term" value="F:nitrate reductase activity"/>
    <property type="evidence" value="ECO:0007669"/>
    <property type="project" value="TreeGrafter"/>
</dbReference>
<dbReference type="PANTHER" id="PTHR43105:SF11">
    <property type="entry name" value="PERIPLASMIC NITRATE REDUCTASE"/>
    <property type="match status" value="1"/>
</dbReference>
<keyword evidence="3" id="KW-1185">Reference proteome</keyword>
<dbReference type="Pfam" id="PF00384">
    <property type="entry name" value="Molybdopterin"/>
    <property type="match status" value="1"/>
</dbReference>
<sequence>MARAYADPNRKVMSLWTMGMNQHTRDTWVNGLVYNVHLLMGKISEPGNSSFSLTGQPSACGTAREVGTFAHRLPSDMVVTDPEHRAFAERMWQLPEGTIPETPGYHAVLQSRMLKDGKLNCWTRCRTTGMTCGCAPAGYWSIGIPAA</sequence>
<protein>
    <recommendedName>
        <fullName evidence="1">Molybdopterin oxidoreductase domain-containing protein</fullName>
    </recommendedName>
</protein>
<dbReference type="Proteomes" id="UP000235803">
    <property type="component" value="Unassembled WGS sequence"/>
</dbReference>
<dbReference type="AlphaFoldDB" id="A0A2N7U9J9"/>
<proteinExistence type="predicted"/>
<dbReference type="Gene3D" id="3.40.50.740">
    <property type="match status" value="1"/>
</dbReference>
<reference evidence="2 3" key="1">
    <citation type="submission" date="2018-01" db="EMBL/GenBank/DDBJ databases">
        <title>Halomonas endophytica sp. nov., isolated from storage liquid in the stems of Populus euphratica.</title>
        <authorList>
            <person name="Chen C."/>
        </authorList>
    </citation>
    <scope>NUCLEOTIDE SEQUENCE [LARGE SCALE GENOMIC DNA]</scope>
    <source>
        <strain evidence="2 3">MC28</strain>
    </source>
</reference>
<dbReference type="PANTHER" id="PTHR43105">
    <property type="entry name" value="RESPIRATORY NITRATE REDUCTASE"/>
    <property type="match status" value="1"/>
</dbReference>
<dbReference type="GO" id="GO:0009325">
    <property type="term" value="C:nitrate reductase complex"/>
    <property type="evidence" value="ECO:0007669"/>
    <property type="project" value="TreeGrafter"/>
</dbReference>
<gene>
    <name evidence="2" type="ORF">C1H69_03555</name>
</gene>
<dbReference type="OrthoDB" id="9810782at2"/>
<comment type="caution">
    <text evidence="2">The sequence shown here is derived from an EMBL/GenBank/DDBJ whole genome shotgun (WGS) entry which is preliminary data.</text>
</comment>
<evidence type="ECO:0000313" key="3">
    <source>
        <dbReference type="Proteomes" id="UP000235803"/>
    </source>
</evidence>
<evidence type="ECO:0000259" key="1">
    <source>
        <dbReference type="Pfam" id="PF00384"/>
    </source>
</evidence>
<name>A0A2N7U9J9_9GAMM</name>
<organism evidence="2 3">
    <name type="scientific">Billgrantia endophytica</name>
    <dbReference type="NCBI Taxonomy" id="2033802"/>
    <lineage>
        <taxon>Bacteria</taxon>
        <taxon>Pseudomonadati</taxon>
        <taxon>Pseudomonadota</taxon>
        <taxon>Gammaproteobacteria</taxon>
        <taxon>Oceanospirillales</taxon>
        <taxon>Halomonadaceae</taxon>
        <taxon>Billgrantia</taxon>
    </lineage>
</organism>
<dbReference type="GO" id="GO:0030151">
    <property type="term" value="F:molybdenum ion binding"/>
    <property type="evidence" value="ECO:0007669"/>
    <property type="project" value="TreeGrafter"/>
</dbReference>
<evidence type="ECO:0000313" key="2">
    <source>
        <dbReference type="EMBL" id="PMR77098.1"/>
    </source>
</evidence>
<dbReference type="GO" id="GO:0016020">
    <property type="term" value="C:membrane"/>
    <property type="evidence" value="ECO:0007669"/>
    <property type="project" value="TreeGrafter"/>
</dbReference>
<dbReference type="InterPro" id="IPR006656">
    <property type="entry name" value="Mopterin_OxRdtase"/>
</dbReference>
<dbReference type="EMBL" id="PNRF01000009">
    <property type="protein sequence ID" value="PMR77098.1"/>
    <property type="molecule type" value="Genomic_DNA"/>
</dbReference>